<accession>A0ABQ6JR94</accession>
<evidence type="ECO:0000313" key="2">
    <source>
        <dbReference type="Proteomes" id="UP001157069"/>
    </source>
</evidence>
<gene>
    <name evidence="1" type="ORF">GCM10025869_03730</name>
</gene>
<evidence type="ECO:0000313" key="1">
    <source>
        <dbReference type="EMBL" id="GMA89844.1"/>
    </source>
</evidence>
<sequence>MASLTTSGRRRRTIDVRLLIGLALVAASVVGVVALVGAVDARTTVYAAASALSPGDRIDRDDLVEREVSLDGADGLYLGVDELPADGLIVVHPVHDGELLPRTAVGDASGIRSTALVLELTAPPSSAVRAGAVVDVWASPADAEGRGFGAPVVLVPDAVVVRVVEDDGLVSSGGSAIEVLVPRSRVARVLQAQAAGDALAVVPAGLALGG</sequence>
<reference evidence="2" key="1">
    <citation type="journal article" date="2019" name="Int. J. Syst. Evol. Microbiol.">
        <title>The Global Catalogue of Microorganisms (GCM) 10K type strain sequencing project: providing services to taxonomists for standard genome sequencing and annotation.</title>
        <authorList>
            <consortium name="The Broad Institute Genomics Platform"/>
            <consortium name="The Broad Institute Genome Sequencing Center for Infectious Disease"/>
            <person name="Wu L."/>
            <person name="Ma J."/>
        </authorList>
    </citation>
    <scope>NUCLEOTIDE SEQUENCE [LARGE SCALE GENOMIC DNA]</scope>
    <source>
        <strain evidence="2">NBRC 108755</strain>
    </source>
</reference>
<evidence type="ECO:0008006" key="3">
    <source>
        <dbReference type="Google" id="ProtNLM"/>
    </source>
</evidence>
<protein>
    <recommendedName>
        <fullName evidence="3">SAF domain-containing protein</fullName>
    </recommendedName>
</protein>
<name>A0ABQ6JR94_9MICO</name>
<proteinExistence type="predicted"/>
<dbReference type="RefSeq" id="WP_284297301.1">
    <property type="nucleotide sequence ID" value="NZ_BSVA01000001.1"/>
</dbReference>
<comment type="caution">
    <text evidence="1">The sequence shown here is derived from an EMBL/GenBank/DDBJ whole genome shotgun (WGS) entry which is preliminary data.</text>
</comment>
<keyword evidence="2" id="KW-1185">Reference proteome</keyword>
<organism evidence="1 2">
    <name type="scientific">Homoserinibacter gongjuensis</name>
    <dbReference type="NCBI Taxonomy" id="1162968"/>
    <lineage>
        <taxon>Bacteria</taxon>
        <taxon>Bacillati</taxon>
        <taxon>Actinomycetota</taxon>
        <taxon>Actinomycetes</taxon>
        <taxon>Micrococcales</taxon>
        <taxon>Microbacteriaceae</taxon>
        <taxon>Homoserinibacter</taxon>
    </lineage>
</organism>
<dbReference type="Proteomes" id="UP001157069">
    <property type="component" value="Unassembled WGS sequence"/>
</dbReference>
<dbReference type="EMBL" id="BSVA01000001">
    <property type="protein sequence ID" value="GMA89844.1"/>
    <property type="molecule type" value="Genomic_DNA"/>
</dbReference>